<evidence type="ECO:0008006" key="2">
    <source>
        <dbReference type="Google" id="ProtNLM"/>
    </source>
</evidence>
<proteinExistence type="predicted"/>
<reference evidence="1" key="1">
    <citation type="journal article" date="2015" name="Nature">
        <title>Complex archaea that bridge the gap between prokaryotes and eukaryotes.</title>
        <authorList>
            <person name="Spang A."/>
            <person name="Saw J.H."/>
            <person name="Jorgensen S.L."/>
            <person name="Zaremba-Niedzwiedzka K."/>
            <person name="Martijn J."/>
            <person name="Lind A.E."/>
            <person name="van Eijk R."/>
            <person name="Schleper C."/>
            <person name="Guy L."/>
            <person name="Ettema T.J."/>
        </authorList>
    </citation>
    <scope>NUCLEOTIDE SEQUENCE</scope>
</reference>
<accession>A0A0F9F985</accession>
<organism evidence="1">
    <name type="scientific">marine sediment metagenome</name>
    <dbReference type="NCBI Taxonomy" id="412755"/>
    <lineage>
        <taxon>unclassified sequences</taxon>
        <taxon>metagenomes</taxon>
        <taxon>ecological metagenomes</taxon>
    </lineage>
</organism>
<dbReference type="EMBL" id="LAZR01031432">
    <property type="protein sequence ID" value="KKL53775.1"/>
    <property type="molecule type" value="Genomic_DNA"/>
</dbReference>
<name>A0A0F9F985_9ZZZZ</name>
<sequence>MTSFSTSPADGTHIFDDFASNESIADGLIGKLNWDMTTIGNVSVPSYVAGPNGILRLTTAATADGDGVALTLEDDVLVLAGTNQVFRCRVRYPVEIPTNNFRIGFLDVLTSGEPEVGVWINSDGGLLSFDCANTTTDKTKAVTGVPTLTGGTTMVVNTWHDLELQMSGTNANGGPDTISCFVDGFAAGQITGNVIASTEVMAFAITHWQDSGGADAQAFDIDYYEAYLPRN</sequence>
<protein>
    <recommendedName>
        <fullName evidence="2">GH16 domain-containing protein</fullName>
    </recommendedName>
</protein>
<dbReference type="AlphaFoldDB" id="A0A0F9F985"/>
<comment type="caution">
    <text evidence="1">The sequence shown here is derived from an EMBL/GenBank/DDBJ whole genome shotgun (WGS) entry which is preliminary data.</text>
</comment>
<evidence type="ECO:0000313" key="1">
    <source>
        <dbReference type="EMBL" id="KKL53775.1"/>
    </source>
</evidence>
<gene>
    <name evidence="1" type="ORF">LCGC14_2272070</name>
</gene>